<feature type="compositionally biased region" description="Basic residues" evidence="1">
    <location>
        <begin position="117"/>
        <end position="137"/>
    </location>
</feature>
<dbReference type="Proteomes" id="UP000095281">
    <property type="component" value="Unplaced"/>
</dbReference>
<keyword evidence="2" id="KW-0732">Signal</keyword>
<feature type="signal peptide" evidence="2">
    <location>
        <begin position="1"/>
        <end position="19"/>
    </location>
</feature>
<evidence type="ECO:0000313" key="4">
    <source>
        <dbReference type="WBParaSite" id="MhA1_Contig1431.frz3.gene17"/>
    </source>
</evidence>
<evidence type="ECO:0000256" key="1">
    <source>
        <dbReference type="SAM" id="MobiDB-lite"/>
    </source>
</evidence>
<feature type="chain" id="PRO_5009315450" evidence="2">
    <location>
        <begin position="20"/>
        <end position="201"/>
    </location>
</feature>
<feature type="compositionally biased region" description="Basic residues" evidence="1">
    <location>
        <begin position="146"/>
        <end position="201"/>
    </location>
</feature>
<reference evidence="4" key="1">
    <citation type="submission" date="2016-11" db="UniProtKB">
        <authorList>
            <consortium name="WormBaseParasite"/>
        </authorList>
    </citation>
    <scope>IDENTIFICATION</scope>
</reference>
<sequence>MNLSIILILFILIIQDSDNARIKRRKGLSNDKRNKVAYCELKKPKNMIKERRDCCRKIINVIVDKRYTKRERRYFETHPYTKTTRGHILRVASYFKTNSDLPKMCRNLKYPEIKIQSKKSKKQLKQNSGLRKRKSPKQFKLERPGRLKNKQRNHIRKHPKQKRKNRARNLQRSRRKGNNRRRNNRAKNLQRSRKIKKRNKG</sequence>
<feature type="region of interest" description="Disordered" evidence="1">
    <location>
        <begin position="117"/>
        <end position="201"/>
    </location>
</feature>
<evidence type="ECO:0000256" key="2">
    <source>
        <dbReference type="SAM" id="SignalP"/>
    </source>
</evidence>
<dbReference type="AlphaFoldDB" id="A0A1I8B4Z3"/>
<proteinExistence type="predicted"/>
<evidence type="ECO:0000313" key="3">
    <source>
        <dbReference type="Proteomes" id="UP000095281"/>
    </source>
</evidence>
<organism evidence="3 4">
    <name type="scientific">Meloidogyne hapla</name>
    <name type="common">Root-knot nematode worm</name>
    <dbReference type="NCBI Taxonomy" id="6305"/>
    <lineage>
        <taxon>Eukaryota</taxon>
        <taxon>Metazoa</taxon>
        <taxon>Ecdysozoa</taxon>
        <taxon>Nematoda</taxon>
        <taxon>Chromadorea</taxon>
        <taxon>Rhabditida</taxon>
        <taxon>Tylenchina</taxon>
        <taxon>Tylenchomorpha</taxon>
        <taxon>Tylenchoidea</taxon>
        <taxon>Meloidogynidae</taxon>
        <taxon>Meloidogyninae</taxon>
        <taxon>Meloidogyne</taxon>
    </lineage>
</organism>
<protein>
    <submittedName>
        <fullName evidence="4">Uncharacterized protein</fullName>
    </submittedName>
</protein>
<keyword evidence="3" id="KW-1185">Reference proteome</keyword>
<accession>A0A1I8B4Z3</accession>
<dbReference type="WBParaSite" id="MhA1_Contig1431.frz3.gene17">
    <property type="protein sequence ID" value="MhA1_Contig1431.frz3.gene17"/>
    <property type="gene ID" value="MhA1_Contig1431.frz3.gene17"/>
</dbReference>
<name>A0A1I8B4Z3_MELHA</name>